<dbReference type="OrthoDB" id="5620at2759"/>
<sequence length="190" mass="19859">MASTVVTISSPSALHLPAAIRSLPSLPRPQLATRLVGRRRRAFLRCAAVSELAPAASAAYGALLLGGGALAYARSGSKGSIFGGLTGSALMAATYYLMQSPETKAIGDAVGFGSAFLFACVFGIRLYNTRKLVPSGLLLALSFGSLGVFYSAYLQDKFQQTAFSALCLLPMISVARLSVVNELIGMLFLN</sequence>
<keyword evidence="5 6" id="KW-0472">Membrane</keyword>
<evidence type="ECO:0000256" key="4">
    <source>
        <dbReference type="ARBA" id="ARBA00022989"/>
    </source>
</evidence>
<organism evidence="7">
    <name type="scientific">Brachypodium distachyon</name>
    <name type="common">Purple false brome</name>
    <name type="synonym">Trachynia distachya</name>
    <dbReference type="NCBI Taxonomy" id="15368"/>
    <lineage>
        <taxon>Eukaryota</taxon>
        <taxon>Viridiplantae</taxon>
        <taxon>Streptophyta</taxon>
        <taxon>Embryophyta</taxon>
        <taxon>Tracheophyta</taxon>
        <taxon>Spermatophyta</taxon>
        <taxon>Magnoliopsida</taxon>
        <taxon>Liliopsida</taxon>
        <taxon>Poales</taxon>
        <taxon>Poaceae</taxon>
        <taxon>BOP clade</taxon>
        <taxon>Pooideae</taxon>
        <taxon>Stipodae</taxon>
        <taxon>Brachypodieae</taxon>
        <taxon>Brachypodium</taxon>
    </lineage>
</organism>
<dbReference type="GO" id="GO:0009706">
    <property type="term" value="C:chloroplast inner membrane"/>
    <property type="evidence" value="ECO:0000318"/>
    <property type="project" value="GO_Central"/>
</dbReference>
<evidence type="ECO:0000256" key="2">
    <source>
        <dbReference type="ARBA" id="ARBA00007590"/>
    </source>
</evidence>
<dbReference type="STRING" id="15368.A0A2K2CI54"/>
<dbReference type="GO" id="GO:0015908">
    <property type="term" value="P:fatty acid transport"/>
    <property type="evidence" value="ECO:0000318"/>
    <property type="project" value="GO_Central"/>
</dbReference>
<dbReference type="Gene3D" id="1.10.10.1740">
    <property type="entry name" value="Transmembrane protein 14-like"/>
    <property type="match status" value="1"/>
</dbReference>
<name>A0A2K2CI54_BRADI</name>
<evidence type="ECO:0000256" key="6">
    <source>
        <dbReference type="SAM" id="Phobius"/>
    </source>
</evidence>
<reference evidence="7" key="2">
    <citation type="submission" date="2017-06" db="EMBL/GenBank/DDBJ databases">
        <title>WGS assembly of Brachypodium distachyon.</title>
        <authorList>
            <consortium name="The International Brachypodium Initiative"/>
            <person name="Lucas S."/>
            <person name="Harmon-Smith M."/>
            <person name="Lail K."/>
            <person name="Tice H."/>
            <person name="Grimwood J."/>
            <person name="Bruce D."/>
            <person name="Barry K."/>
            <person name="Shu S."/>
            <person name="Lindquist E."/>
            <person name="Wang M."/>
            <person name="Pitluck S."/>
            <person name="Vogel J.P."/>
            <person name="Garvin D.F."/>
            <person name="Mockler T.C."/>
            <person name="Schmutz J."/>
            <person name="Rokhsar D."/>
            <person name="Bevan M.W."/>
        </authorList>
    </citation>
    <scope>NUCLEOTIDE SEQUENCE</scope>
    <source>
        <strain evidence="7">Bd21</strain>
    </source>
</reference>
<dbReference type="EnsemblPlants" id="PNT61700">
    <property type="protein sequence ID" value="PNT61700"/>
    <property type="gene ID" value="BRADI_5g19090v3"/>
</dbReference>
<evidence type="ECO:0000313" key="7">
    <source>
        <dbReference type="EMBL" id="PNT61700.1"/>
    </source>
</evidence>
<dbReference type="Pfam" id="PF03647">
    <property type="entry name" value="Tmemb_14"/>
    <property type="match status" value="1"/>
</dbReference>
<comment type="subcellular location">
    <subcellularLocation>
        <location evidence="1">Membrane</location>
    </subcellularLocation>
</comment>
<dbReference type="Gramene" id="PNT61700">
    <property type="protein sequence ID" value="PNT61700"/>
    <property type="gene ID" value="BRADI_5g19090v3"/>
</dbReference>
<gene>
    <name evidence="8" type="primary">LOC100843027</name>
    <name evidence="7" type="ORF">BRADI_5g19090v3</name>
</gene>
<dbReference type="InterPro" id="IPR044890">
    <property type="entry name" value="TMEM14_sf"/>
</dbReference>
<accession>A0A2K2CI54</accession>
<protein>
    <recommendedName>
        <fullName evidence="10">Protein FATTY ACID EXPORT 4, chloroplastic</fullName>
    </recommendedName>
</protein>
<evidence type="ECO:0000256" key="1">
    <source>
        <dbReference type="ARBA" id="ARBA00004370"/>
    </source>
</evidence>
<reference evidence="7 8" key="1">
    <citation type="journal article" date="2010" name="Nature">
        <title>Genome sequencing and analysis of the model grass Brachypodium distachyon.</title>
        <authorList>
            <consortium name="International Brachypodium Initiative"/>
        </authorList>
    </citation>
    <scope>NUCLEOTIDE SEQUENCE [LARGE SCALE GENOMIC DNA]</scope>
    <source>
        <strain evidence="7">Bd21</strain>
        <strain evidence="8">cv. Bd21</strain>
    </source>
</reference>
<evidence type="ECO:0000313" key="9">
    <source>
        <dbReference type="Proteomes" id="UP000008810"/>
    </source>
</evidence>
<dbReference type="AlphaFoldDB" id="A0A2K2CI54"/>
<keyword evidence="9" id="KW-1185">Reference proteome</keyword>
<feature type="transmembrane region" description="Helical" evidence="6">
    <location>
        <begin position="165"/>
        <end position="189"/>
    </location>
</feature>
<reference evidence="8" key="3">
    <citation type="submission" date="2018-08" db="UniProtKB">
        <authorList>
            <consortium name="EnsemblPlants"/>
        </authorList>
    </citation>
    <scope>IDENTIFICATION</scope>
    <source>
        <strain evidence="8">cv. Bd21</strain>
    </source>
</reference>
<dbReference type="Proteomes" id="UP000008810">
    <property type="component" value="Chromosome 5"/>
</dbReference>
<dbReference type="InterPro" id="IPR005349">
    <property type="entry name" value="TMEM14"/>
</dbReference>
<evidence type="ECO:0000256" key="5">
    <source>
        <dbReference type="ARBA" id="ARBA00023136"/>
    </source>
</evidence>
<keyword evidence="4 6" id="KW-1133">Transmembrane helix</keyword>
<proteinExistence type="inferred from homology"/>
<dbReference type="PANTHER" id="PTHR12668">
    <property type="entry name" value="TRANSMEMBRANE PROTEIN 14, 15"/>
    <property type="match status" value="1"/>
</dbReference>
<feature type="transmembrane region" description="Helical" evidence="6">
    <location>
        <begin position="79"/>
        <end position="97"/>
    </location>
</feature>
<feature type="transmembrane region" description="Helical" evidence="6">
    <location>
        <begin position="133"/>
        <end position="153"/>
    </location>
</feature>
<dbReference type="GO" id="GO:0015245">
    <property type="term" value="F:fatty acid transmembrane transporter activity"/>
    <property type="evidence" value="ECO:0000318"/>
    <property type="project" value="GO_Central"/>
</dbReference>
<dbReference type="PANTHER" id="PTHR12668:SF38">
    <property type="entry name" value="PROTEIN FATTY ACID EXPORT 4, CHLOROPLASTIC"/>
    <property type="match status" value="1"/>
</dbReference>
<dbReference type="EMBL" id="CM000884">
    <property type="protein sequence ID" value="PNT61700.1"/>
    <property type="molecule type" value="Genomic_DNA"/>
</dbReference>
<dbReference type="ExpressionAtlas" id="A0A2K2CI54">
    <property type="expression patterns" value="baseline"/>
</dbReference>
<feature type="transmembrane region" description="Helical" evidence="6">
    <location>
        <begin position="48"/>
        <end position="73"/>
    </location>
</feature>
<evidence type="ECO:0000313" key="8">
    <source>
        <dbReference type="EnsemblPlants" id="PNT61700"/>
    </source>
</evidence>
<keyword evidence="3 6" id="KW-0812">Transmembrane</keyword>
<feature type="transmembrane region" description="Helical" evidence="6">
    <location>
        <begin position="109"/>
        <end position="127"/>
    </location>
</feature>
<comment type="similarity">
    <text evidence="2">Belongs to the TMEM14 family.</text>
</comment>
<evidence type="ECO:0000256" key="3">
    <source>
        <dbReference type="ARBA" id="ARBA00022692"/>
    </source>
</evidence>
<evidence type="ECO:0008006" key="10">
    <source>
        <dbReference type="Google" id="ProtNLM"/>
    </source>
</evidence>